<sequence length="290" mass="31129">MPHKITPLNHPGGDDPMTTTSPVQTHSPAEQAHALLAYAADEHHFYTSYADGHPSLHKHDAATAMYAAQAATALLAVVGELAELRAGLQQAAAMGEDIADIASGVRELTAALKPLEEIAGSVDGLTDQVEAVRDEVEDGLAAVASEVELLVGRRRSRWWSWLRWPVRRWRAQRALPSVADVRKRLIAAAAPTNWLSDALARAADLLESEGWAPCVGVMDAVGRVAISPEAPYAAHVLCVQAREAIVAHLGGPLSQWETEFGRTQGQVVAMLREVAAKVTASELVRGRCDR</sequence>
<reference evidence="2 3" key="1">
    <citation type="submission" date="2019-01" db="EMBL/GenBank/DDBJ databases">
        <title>Sequencing the genomes of 1000 actinobacteria strains.</title>
        <authorList>
            <person name="Klenk H.-P."/>
        </authorList>
    </citation>
    <scope>NUCLEOTIDE SEQUENCE [LARGE SCALE GENOMIC DNA]</scope>
    <source>
        <strain evidence="2 3">DSM 43925</strain>
    </source>
</reference>
<gene>
    <name evidence="2" type="ORF">EDD27_1475</name>
</gene>
<dbReference type="AlphaFoldDB" id="A0A438M071"/>
<dbReference type="Proteomes" id="UP000284824">
    <property type="component" value="Unassembled WGS sequence"/>
</dbReference>
<dbReference type="EMBL" id="SAUN01000001">
    <property type="protein sequence ID" value="RVX39132.1"/>
    <property type="molecule type" value="Genomic_DNA"/>
</dbReference>
<keyword evidence="3" id="KW-1185">Reference proteome</keyword>
<evidence type="ECO:0000313" key="2">
    <source>
        <dbReference type="EMBL" id="RVX39132.1"/>
    </source>
</evidence>
<feature type="region of interest" description="Disordered" evidence="1">
    <location>
        <begin position="1"/>
        <end position="24"/>
    </location>
</feature>
<name>A0A438M071_9ACTN</name>
<accession>A0A438M071</accession>
<organism evidence="2 3">
    <name type="scientific">Nonomuraea polychroma</name>
    <dbReference type="NCBI Taxonomy" id="46176"/>
    <lineage>
        <taxon>Bacteria</taxon>
        <taxon>Bacillati</taxon>
        <taxon>Actinomycetota</taxon>
        <taxon>Actinomycetes</taxon>
        <taxon>Streptosporangiales</taxon>
        <taxon>Streptosporangiaceae</taxon>
        <taxon>Nonomuraea</taxon>
    </lineage>
</organism>
<comment type="caution">
    <text evidence="2">The sequence shown here is derived from an EMBL/GenBank/DDBJ whole genome shotgun (WGS) entry which is preliminary data.</text>
</comment>
<evidence type="ECO:0000256" key="1">
    <source>
        <dbReference type="SAM" id="MobiDB-lite"/>
    </source>
</evidence>
<evidence type="ECO:0000313" key="3">
    <source>
        <dbReference type="Proteomes" id="UP000284824"/>
    </source>
</evidence>
<proteinExistence type="predicted"/>
<protein>
    <submittedName>
        <fullName evidence="2">Uncharacterized protein</fullName>
    </submittedName>
</protein>